<dbReference type="InterPro" id="IPR032781">
    <property type="entry name" value="ABC_tran_Xtn"/>
</dbReference>
<dbReference type="InterPro" id="IPR051309">
    <property type="entry name" value="ABCF_ATPase"/>
</dbReference>
<dbReference type="PROSITE" id="PS50893">
    <property type="entry name" value="ABC_TRANSPORTER_2"/>
    <property type="match status" value="2"/>
</dbReference>
<reference evidence="4 5" key="1">
    <citation type="submission" date="2018-05" db="EMBL/GenBank/DDBJ databases">
        <title>Chitinophaga sp. nov., isolated from rhizosphere soil of Alhagi.</title>
        <authorList>
            <person name="Liu Y."/>
        </authorList>
    </citation>
    <scope>NUCLEOTIDE SEQUENCE [LARGE SCALE GENOMIC DNA]</scope>
    <source>
        <strain evidence="4 5">T22</strain>
    </source>
</reference>
<evidence type="ECO:0000256" key="1">
    <source>
        <dbReference type="ARBA" id="ARBA00022741"/>
    </source>
</evidence>
<keyword evidence="2" id="KW-0067">ATP-binding</keyword>
<protein>
    <submittedName>
        <fullName evidence="4">ABC-F family ATPase</fullName>
    </submittedName>
</protein>
<dbReference type="SUPFAM" id="SSF52540">
    <property type="entry name" value="P-loop containing nucleoside triphosphate hydrolases"/>
    <property type="match status" value="2"/>
</dbReference>
<dbReference type="InterPro" id="IPR027417">
    <property type="entry name" value="P-loop_NTPase"/>
</dbReference>
<evidence type="ECO:0000313" key="4">
    <source>
        <dbReference type="EMBL" id="AWO00479.1"/>
    </source>
</evidence>
<dbReference type="Pfam" id="PF12848">
    <property type="entry name" value="ABC_tran_Xtn"/>
    <property type="match status" value="1"/>
</dbReference>
<dbReference type="Proteomes" id="UP000246099">
    <property type="component" value="Chromosome"/>
</dbReference>
<dbReference type="CDD" id="cd03221">
    <property type="entry name" value="ABCF_EF-3"/>
    <property type="match status" value="2"/>
</dbReference>
<dbReference type="SMART" id="SM00382">
    <property type="entry name" value="AAA"/>
    <property type="match status" value="2"/>
</dbReference>
<keyword evidence="5" id="KW-1185">Reference proteome</keyword>
<gene>
    <name evidence="4" type="ORF">DLD77_01530</name>
</gene>
<feature type="domain" description="ABC transporter" evidence="3">
    <location>
        <begin position="320"/>
        <end position="539"/>
    </location>
</feature>
<proteinExistence type="predicted"/>
<evidence type="ECO:0000259" key="3">
    <source>
        <dbReference type="PROSITE" id="PS50893"/>
    </source>
</evidence>
<dbReference type="InterPro" id="IPR003439">
    <property type="entry name" value="ABC_transporter-like_ATP-bd"/>
</dbReference>
<keyword evidence="1" id="KW-0547">Nucleotide-binding</keyword>
<dbReference type="PANTHER" id="PTHR42855">
    <property type="entry name" value="ABC TRANSPORTER ATP-BINDING SUBUNIT"/>
    <property type="match status" value="1"/>
</dbReference>
<evidence type="ECO:0000256" key="2">
    <source>
        <dbReference type="ARBA" id="ARBA00022840"/>
    </source>
</evidence>
<dbReference type="Pfam" id="PF00005">
    <property type="entry name" value="ABC_tran"/>
    <property type="match status" value="2"/>
</dbReference>
<dbReference type="EMBL" id="CP029600">
    <property type="protein sequence ID" value="AWO00479.1"/>
    <property type="molecule type" value="Genomic_DNA"/>
</dbReference>
<dbReference type="Gene3D" id="3.40.50.300">
    <property type="entry name" value="P-loop containing nucleotide triphosphate hydrolases"/>
    <property type="match status" value="2"/>
</dbReference>
<feature type="domain" description="ABC transporter" evidence="3">
    <location>
        <begin position="2"/>
        <end position="252"/>
    </location>
</feature>
<dbReference type="RefSeq" id="WP_119075991.1">
    <property type="nucleotide sequence ID" value="NZ_CP029600.1"/>
</dbReference>
<dbReference type="PANTHER" id="PTHR42855:SF2">
    <property type="entry name" value="DRUG RESISTANCE ABC TRANSPORTER,ATP-BINDING PROTEIN"/>
    <property type="match status" value="1"/>
</dbReference>
<name>A0ABM6W974_9BACT</name>
<accession>A0ABM6W974</accession>
<sequence>MISVKNVTLSFGKRVLFDEVNINFTKGNCYGVIGANGAGKSTFLKILSGEIEPNKGTVEITPGERMSVLKQNHYEFDEITVLNTVLMGNKKLWEIAAERDAIYAKEDFSEEDGMRAGELEAEYGEMGGYTAESDAGVLLGDLGVKEELHSVLMKDLSGALKVRVLLAQALFGNPDILLLDEPTNHLDVETIGWLENFLADYENIVIVVSHDRHFLDAVCTHVADVDRAKIKIFTGNYSFWYESSQLMARQINDKNKKMEEKRKDLLDFIARFSANASKSKQATSRKKALEKLVIEDIEPSSRKYPGIIFKQLREVGNQILNLEKLEKSVDGRKLFSDVTFSVNKGDKIAFLSKDHLALSTFFDIINGDQQADSGKLEWGTTVTKAYLPDDNAEFFKSDLNLMDWLRQFVPPHVTDVDEPFLRGFLGRMLFSGDEIMKKTTVLSGGEKVRCMVSRMMLQDPNVVILDEPTNHLDLESIQSFNESMKDFKGIVLFTTHDHTFMQSVANRIIEITPSGIIDRLSSFDEYLSDERVKNLRAEMYGEPVTA</sequence>
<organism evidence="4 5">
    <name type="scientific">Chitinophaga alhagiae</name>
    <dbReference type="NCBI Taxonomy" id="2203219"/>
    <lineage>
        <taxon>Bacteria</taxon>
        <taxon>Pseudomonadati</taxon>
        <taxon>Bacteroidota</taxon>
        <taxon>Chitinophagia</taxon>
        <taxon>Chitinophagales</taxon>
        <taxon>Chitinophagaceae</taxon>
        <taxon>Chitinophaga</taxon>
    </lineage>
</organism>
<evidence type="ECO:0000313" key="5">
    <source>
        <dbReference type="Proteomes" id="UP000246099"/>
    </source>
</evidence>
<dbReference type="InterPro" id="IPR003593">
    <property type="entry name" value="AAA+_ATPase"/>
</dbReference>